<evidence type="ECO:0000259" key="9">
    <source>
        <dbReference type="PROSITE" id="PS50893"/>
    </source>
</evidence>
<dbReference type="Gene3D" id="3.40.50.300">
    <property type="entry name" value="P-loop containing nucleotide triphosphate hydrolases"/>
    <property type="match status" value="1"/>
</dbReference>
<dbReference type="GO" id="GO:0005524">
    <property type="term" value="F:ATP binding"/>
    <property type="evidence" value="ECO:0007669"/>
    <property type="project" value="UniProtKB-KW"/>
</dbReference>
<evidence type="ECO:0000256" key="2">
    <source>
        <dbReference type="ARBA" id="ARBA00022448"/>
    </source>
</evidence>
<evidence type="ECO:0000256" key="6">
    <source>
        <dbReference type="ARBA" id="ARBA00022989"/>
    </source>
</evidence>
<dbReference type="SMART" id="SM00382">
    <property type="entry name" value="AAA"/>
    <property type="match status" value="1"/>
</dbReference>
<dbReference type="InterPro" id="IPR036640">
    <property type="entry name" value="ABC1_TM_sf"/>
</dbReference>
<dbReference type="GO" id="GO:0015910">
    <property type="term" value="P:long-chain fatty acid import into peroxisome"/>
    <property type="evidence" value="ECO:0007669"/>
    <property type="project" value="TreeGrafter"/>
</dbReference>
<keyword evidence="3 8" id="KW-0812">Transmembrane</keyword>
<dbReference type="GO" id="GO:0005778">
    <property type="term" value="C:peroxisomal membrane"/>
    <property type="evidence" value="ECO:0007669"/>
    <property type="project" value="TreeGrafter"/>
</dbReference>
<organism evidence="11 12">
    <name type="scientific">Rhodotorula taiwanensis</name>
    <dbReference type="NCBI Taxonomy" id="741276"/>
    <lineage>
        <taxon>Eukaryota</taxon>
        <taxon>Fungi</taxon>
        <taxon>Dikarya</taxon>
        <taxon>Basidiomycota</taxon>
        <taxon>Pucciniomycotina</taxon>
        <taxon>Microbotryomycetes</taxon>
        <taxon>Sporidiobolales</taxon>
        <taxon>Sporidiobolaceae</taxon>
        <taxon>Rhodotorula</taxon>
    </lineage>
</organism>
<gene>
    <name evidence="11" type="ORF">BMF94_2166</name>
</gene>
<dbReference type="GO" id="GO:0016887">
    <property type="term" value="F:ATP hydrolysis activity"/>
    <property type="evidence" value="ECO:0007669"/>
    <property type="project" value="InterPro"/>
</dbReference>
<keyword evidence="6 8" id="KW-1133">Transmembrane helix</keyword>
<dbReference type="GO" id="GO:0005324">
    <property type="term" value="F:long-chain fatty acid transmembrane transporter activity"/>
    <property type="evidence" value="ECO:0007669"/>
    <property type="project" value="TreeGrafter"/>
</dbReference>
<feature type="transmembrane region" description="Helical" evidence="8">
    <location>
        <begin position="20"/>
        <end position="37"/>
    </location>
</feature>
<dbReference type="AlphaFoldDB" id="A0A2S5BD73"/>
<dbReference type="GO" id="GO:0007031">
    <property type="term" value="P:peroxisome organization"/>
    <property type="evidence" value="ECO:0007669"/>
    <property type="project" value="TreeGrafter"/>
</dbReference>
<dbReference type="Pfam" id="PF00005">
    <property type="entry name" value="ABC_tran"/>
    <property type="match status" value="1"/>
</dbReference>
<dbReference type="PROSITE" id="PS00211">
    <property type="entry name" value="ABC_TRANSPORTER_1"/>
    <property type="match status" value="1"/>
</dbReference>
<dbReference type="GO" id="GO:0042760">
    <property type="term" value="P:very long-chain fatty acid catabolic process"/>
    <property type="evidence" value="ECO:0007669"/>
    <property type="project" value="TreeGrafter"/>
</dbReference>
<dbReference type="STRING" id="741276.A0A2S5BD73"/>
<reference evidence="11 12" key="1">
    <citation type="journal article" date="2018" name="Front. Microbiol.">
        <title>Prospects for Fungal Bioremediation of Acidic Radioactive Waste Sites: Characterization and Genome Sequence of Rhodotorula taiwanensis MD1149.</title>
        <authorList>
            <person name="Tkavc R."/>
            <person name="Matrosova V.Y."/>
            <person name="Grichenko O.E."/>
            <person name="Gostincar C."/>
            <person name="Volpe R.P."/>
            <person name="Klimenkova P."/>
            <person name="Gaidamakova E.K."/>
            <person name="Zhou C.E."/>
            <person name="Stewart B.J."/>
            <person name="Lyman M.G."/>
            <person name="Malfatti S.A."/>
            <person name="Rubinfeld B."/>
            <person name="Courtot M."/>
            <person name="Singh J."/>
            <person name="Dalgard C.L."/>
            <person name="Hamilton T."/>
            <person name="Frey K.G."/>
            <person name="Gunde-Cimerman N."/>
            <person name="Dugan L."/>
            <person name="Daly M.J."/>
        </authorList>
    </citation>
    <scope>NUCLEOTIDE SEQUENCE [LARGE SCALE GENOMIC DNA]</scope>
    <source>
        <strain evidence="11 12">MD1149</strain>
    </source>
</reference>
<protein>
    <recommendedName>
        <fullName evidence="13">ABC transporter domain-containing protein</fullName>
    </recommendedName>
</protein>
<dbReference type="GO" id="GO:0140359">
    <property type="term" value="F:ABC-type transporter activity"/>
    <property type="evidence" value="ECO:0007669"/>
    <property type="project" value="InterPro"/>
</dbReference>
<accession>A0A2S5BD73</accession>
<dbReference type="InterPro" id="IPR050835">
    <property type="entry name" value="ABC_transporter_sub-D"/>
</dbReference>
<dbReference type="PROSITE" id="PS50893">
    <property type="entry name" value="ABC_TRANSPORTER_2"/>
    <property type="match status" value="1"/>
</dbReference>
<keyword evidence="12" id="KW-1185">Reference proteome</keyword>
<comment type="similarity">
    <text evidence="1">Belongs to the ABC transporter superfamily. ABCD family. Peroxisomal fatty acyl CoA transporter (TC 3.A.1.203) subfamily.</text>
</comment>
<evidence type="ECO:0000256" key="1">
    <source>
        <dbReference type="ARBA" id="ARBA00008575"/>
    </source>
</evidence>
<evidence type="ECO:0000256" key="7">
    <source>
        <dbReference type="ARBA" id="ARBA00023136"/>
    </source>
</evidence>
<evidence type="ECO:0000256" key="5">
    <source>
        <dbReference type="ARBA" id="ARBA00022840"/>
    </source>
</evidence>
<evidence type="ECO:0000256" key="3">
    <source>
        <dbReference type="ARBA" id="ARBA00022692"/>
    </source>
</evidence>
<keyword evidence="4" id="KW-0547">Nucleotide-binding</keyword>
<dbReference type="GO" id="GO:0006635">
    <property type="term" value="P:fatty acid beta-oxidation"/>
    <property type="evidence" value="ECO:0007669"/>
    <property type="project" value="TreeGrafter"/>
</dbReference>
<dbReference type="InterPro" id="IPR003439">
    <property type="entry name" value="ABC_transporter-like_ATP-bd"/>
</dbReference>
<dbReference type="OrthoDB" id="422637at2759"/>
<feature type="domain" description="ABC transmembrane type-1" evidence="10">
    <location>
        <begin position="171"/>
        <end position="403"/>
    </location>
</feature>
<evidence type="ECO:0000313" key="11">
    <source>
        <dbReference type="EMBL" id="POY74691.1"/>
    </source>
</evidence>
<dbReference type="InterPro" id="IPR003593">
    <property type="entry name" value="AAA+_ATPase"/>
</dbReference>
<dbReference type="SUPFAM" id="SSF52540">
    <property type="entry name" value="P-loop containing nucleoside triphosphate hydrolases"/>
    <property type="match status" value="1"/>
</dbReference>
<dbReference type="SUPFAM" id="SSF90123">
    <property type="entry name" value="ABC transporter transmembrane region"/>
    <property type="match status" value="1"/>
</dbReference>
<dbReference type="Pfam" id="PF06472">
    <property type="entry name" value="ABC_membrane_2"/>
    <property type="match status" value="1"/>
</dbReference>
<dbReference type="EMBL" id="PJQD01000022">
    <property type="protein sequence ID" value="POY74691.1"/>
    <property type="molecule type" value="Genomic_DNA"/>
</dbReference>
<dbReference type="PANTHER" id="PTHR11384:SF67">
    <property type="entry name" value="ATP-BINDING CASSETTE SUB-FAMILY D MEMBER 1"/>
    <property type="match status" value="1"/>
</dbReference>
<evidence type="ECO:0000259" key="10">
    <source>
        <dbReference type="PROSITE" id="PS50929"/>
    </source>
</evidence>
<dbReference type="CDD" id="cd03223">
    <property type="entry name" value="ABCD_peroxisomal_ALDP"/>
    <property type="match status" value="1"/>
</dbReference>
<dbReference type="InterPro" id="IPR027417">
    <property type="entry name" value="P-loop_NTPase"/>
</dbReference>
<keyword evidence="5" id="KW-0067">ATP-binding</keyword>
<keyword evidence="7 8" id="KW-0472">Membrane</keyword>
<evidence type="ECO:0008006" key="13">
    <source>
        <dbReference type="Google" id="ProtNLM"/>
    </source>
</evidence>
<evidence type="ECO:0000256" key="8">
    <source>
        <dbReference type="SAM" id="Phobius"/>
    </source>
</evidence>
<dbReference type="InterPro" id="IPR017871">
    <property type="entry name" value="ABC_transporter-like_CS"/>
</dbReference>
<dbReference type="PANTHER" id="PTHR11384">
    <property type="entry name" value="ATP-BINDING CASSETTE, SUB-FAMILY D MEMBER"/>
    <property type="match status" value="1"/>
</dbReference>
<name>A0A2S5BD73_9BASI</name>
<evidence type="ECO:0000313" key="12">
    <source>
        <dbReference type="Proteomes" id="UP000237144"/>
    </source>
</evidence>
<dbReference type="InterPro" id="IPR011527">
    <property type="entry name" value="ABC1_TM_dom"/>
</dbReference>
<keyword evidence="2" id="KW-0813">Transport</keyword>
<dbReference type="PROSITE" id="PS50929">
    <property type="entry name" value="ABC_TM1F"/>
    <property type="match status" value="1"/>
</dbReference>
<sequence>MAPAQSKLASALPLRTRLEGGSGAAAIAATLLALVYLRRKVVQAAQEAAHTRNQAVLTTPQIELAQRELYNPLPGGARELLVPNRGRVSKVTIRPTKATTFAAHRPLFRRIAAPAVAARKAGESAAASANAAAQRVGVNKDFFRQLAAIWRIIVPRATCKEVGLISAHTTFLLLRTYLSLLVARLDGKLVGDLVSANGKGFLRGLVYWFLLAIPSVYTNAMIRFLQSKLAISFRTRLTRYVHDLYLDKNNTFYRVVNLDARIGANGADQFVTTDINRFCETLSALYSNVSKPVLDLVLFNIQLGRSLGGKGSIGLFASYFATAWILRKVTPAFGKLAAVEAKLEGDFRAAHSRLIINSEEVAFYDGGAIEKDILTRAYLRLIKHVNSIFKIRIVYGMTEDFVVKYLWSAVGYCLIAIPTLGKKQDGLSIPQRTENYISNRRLLLSLADAGGRLMLSWKDLSELAGSTSRVYTLLSTLHDLSVSSYASTLRPLDLPADAPFYDLGTLNGRLVDSAPAERGVSFDKVPIVAPAPGVARGGEELVKQLSMKIKPGEHLLITGGNGSGKTAIARVLAGLWPVWEGVVSRPTDAEIMFLPQRPYLSSGSLRDQIIYPDSYPDFVKSGKSDEDLLDILRKVHLAYLPGREGGYDVRKEWKDILSGGEKQRMGMARLFYHLPKYGVLDECTSAVSTDVEGSMYQHAKDVGITLITISHRPSLYQHHMYLLRLTGTGGRWEVSKIGEAEHSVSFQKEIQSLEAKLADVESWKKRLGEIDEQLHFKTATA</sequence>
<feature type="transmembrane region" description="Helical" evidence="8">
    <location>
        <begin position="205"/>
        <end position="225"/>
    </location>
</feature>
<evidence type="ECO:0000256" key="4">
    <source>
        <dbReference type="ARBA" id="ARBA00022741"/>
    </source>
</evidence>
<proteinExistence type="inferred from homology"/>
<feature type="domain" description="ABC transporter" evidence="9">
    <location>
        <begin position="520"/>
        <end position="762"/>
    </location>
</feature>
<comment type="caution">
    <text evidence="11">The sequence shown here is derived from an EMBL/GenBank/DDBJ whole genome shotgun (WGS) entry which is preliminary data.</text>
</comment>
<dbReference type="Proteomes" id="UP000237144">
    <property type="component" value="Unassembled WGS sequence"/>
</dbReference>